<feature type="transmembrane region" description="Helical" evidence="4">
    <location>
        <begin position="318"/>
        <end position="338"/>
    </location>
</feature>
<name>A0A9P5MNL4_9AGAM</name>
<dbReference type="InterPro" id="IPR011701">
    <property type="entry name" value="MFS"/>
</dbReference>
<sequence length="443" mass="47514">MGSPSRDEHNGKILDTDSLDISKARSVPLSTPPAPSTEPSSEESAPDGGTLAWLQVIGCFFVLLNTWGIINAFGAYQGFYEIHLLRSHTPSAISWIGSIQGYLLFLVSALTGPFFDAGFNRALLAIGSFLIFFSIMMTSLVKQYYQAFLAQGVCFGIGAGMLFVPSIAVVSTYFDKYRSFSVGVGVTGSSLGGVIYPTLFHSLQPRIGFGWATRVIAFIALVTLGIANLVMRQRLLPSTRRKLIDVSALREAPFVFCTAGLFFGFIALYVPFFYITPYALFKTGASATLAFYFVPIINAGSVFGRVFPNALADHIGTLNTLIPCTLACGVIAFSWMSVDDTGDLLVFAILYGFFSGSFVSLAPTTIVSLSNDLHKVGTRLGMSFSISGFGILIGTPVAGTLLNIHTGKFVHAQVFCAACMMVSCVCLVLARFAKTGPAVMIKT</sequence>
<evidence type="ECO:0000256" key="1">
    <source>
        <dbReference type="ARBA" id="ARBA00004141"/>
    </source>
</evidence>
<evidence type="ECO:0000313" key="6">
    <source>
        <dbReference type="EMBL" id="KAF8465448.1"/>
    </source>
</evidence>
<dbReference type="EMBL" id="WHVB01000047">
    <property type="protein sequence ID" value="KAF8465448.1"/>
    <property type="molecule type" value="Genomic_DNA"/>
</dbReference>
<dbReference type="GO" id="GO:0022857">
    <property type="term" value="F:transmembrane transporter activity"/>
    <property type="evidence" value="ECO:0007669"/>
    <property type="project" value="InterPro"/>
</dbReference>
<evidence type="ECO:0000259" key="5">
    <source>
        <dbReference type="PROSITE" id="PS50850"/>
    </source>
</evidence>
<proteinExistence type="inferred from homology"/>
<feature type="transmembrane region" description="Helical" evidence="4">
    <location>
        <begin position="287"/>
        <end position="306"/>
    </location>
</feature>
<evidence type="ECO:0000256" key="4">
    <source>
        <dbReference type="SAM" id="Phobius"/>
    </source>
</evidence>
<dbReference type="SUPFAM" id="SSF103473">
    <property type="entry name" value="MFS general substrate transporter"/>
    <property type="match status" value="1"/>
</dbReference>
<feature type="transmembrane region" description="Helical" evidence="4">
    <location>
        <begin position="344"/>
        <end position="369"/>
    </location>
</feature>
<keyword evidence="4" id="KW-0472">Membrane</keyword>
<feature type="transmembrane region" description="Helical" evidence="4">
    <location>
        <begin position="147"/>
        <end position="168"/>
    </location>
</feature>
<feature type="region of interest" description="Disordered" evidence="3">
    <location>
        <begin position="1"/>
        <end position="46"/>
    </location>
</feature>
<keyword evidence="7" id="KW-1185">Reference proteome</keyword>
<protein>
    <submittedName>
        <fullName evidence="6">MFS general substrate transporter</fullName>
    </submittedName>
</protein>
<dbReference type="OrthoDB" id="6509908at2759"/>
<comment type="caution">
    <text evidence="6">The sequence shown here is derived from an EMBL/GenBank/DDBJ whole genome shotgun (WGS) entry which is preliminary data.</text>
</comment>
<organism evidence="6 7">
    <name type="scientific">Russula ochroleuca</name>
    <dbReference type="NCBI Taxonomy" id="152965"/>
    <lineage>
        <taxon>Eukaryota</taxon>
        <taxon>Fungi</taxon>
        <taxon>Dikarya</taxon>
        <taxon>Basidiomycota</taxon>
        <taxon>Agaricomycotina</taxon>
        <taxon>Agaricomycetes</taxon>
        <taxon>Russulales</taxon>
        <taxon>Russulaceae</taxon>
        <taxon>Russula</taxon>
    </lineage>
</organism>
<reference evidence="6" key="1">
    <citation type="submission" date="2019-10" db="EMBL/GenBank/DDBJ databases">
        <authorList>
            <consortium name="DOE Joint Genome Institute"/>
            <person name="Kuo A."/>
            <person name="Miyauchi S."/>
            <person name="Kiss E."/>
            <person name="Drula E."/>
            <person name="Kohler A."/>
            <person name="Sanchez-Garcia M."/>
            <person name="Andreopoulos B."/>
            <person name="Barry K.W."/>
            <person name="Bonito G."/>
            <person name="Buee M."/>
            <person name="Carver A."/>
            <person name="Chen C."/>
            <person name="Cichocki N."/>
            <person name="Clum A."/>
            <person name="Culley D."/>
            <person name="Crous P.W."/>
            <person name="Fauchery L."/>
            <person name="Girlanda M."/>
            <person name="Hayes R."/>
            <person name="Keri Z."/>
            <person name="LaButti K."/>
            <person name="Lipzen A."/>
            <person name="Lombard V."/>
            <person name="Magnuson J."/>
            <person name="Maillard F."/>
            <person name="Morin E."/>
            <person name="Murat C."/>
            <person name="Nolan M."/>
            <person name="Ohm R."/>
            <person name="Pangilinan J."/>
            <person name="Pereira M."/>
            <person name="Perotto S."/>
            <person name="Peter M."/>
            <person name="Riley R."/>
            <person name="Sitrit Y."/>
            <person name="Stielow B."/>
            <person name="Szollosi G."/>
            <person name="Zifcakova L."/>
            <person name="Stursova M."/>
            <person name="Spatafora J.W."/>
            <person name="Tedersoo L."/>
            <person name="Vaario L.-M."/>
            <person name="Yamada A."/>
            <person name="Yan M."/>
            <person name="Wang P."/>
            <person name="Xu J."/>
            <person name="Bruns T."/>
            <person name="Baldrian P."/>
            <person name="Vilgalys R."/>
            <person name="Henrissat B."/>
            <person name="Grigoriev I.V."/>
            <person name="Hibbett D."/>
            <person name="Nagy L.G."/>
            <person name="Martin F.M."/>
        </authorList>
    </citation>
    <scope>NUCLEOTIDE SEQUENCE</scope>
    <source>
        <strain evidence="6">Prilba</strain>
    </source>
</reference>
<evidence type="ECO:0000313" key="7">
    <source>
        <dbReference type="Proteomes" id="UP000759537"/>
    </source>
</evidence>
<feature type="transmembrane region" description="Helical" evidence="4">
    <location>
        <begin position="252"/>
        <end position="275"/>
    </location>
</feature>
<dbReference type="GO" id="GO:0016020">
    <property type="term" value="C:membrane"/>
    <property type="evidence" value="ECO:0007669"/>
    <property type="project" value="UniProtKB-SubCell"/>
</dbReference>
<dbReference type="Proteomes" id="UP000759537">
    <property type="component" value="Unassembled WGS sequence"/>
</dbReference>
<dbReference type="AlphaFoldDB" id="A0A9P5MNL4"/>
<dbReference type="InterPro" id="IPR036259">
    <property type="entry name" value="MFS_trans_sf"/>
</dbReference>
<dbReference type="Gene3D" id="1.20.1250.20">
    <property type="entry name" value="MFS general substrate transporter like domains"/>
    <property type="match status" value="2"/>
</dbReference>
<feature type="compositionally biased region" description="Basic and acidic residues" evidence="3">
    <location>
        <begin position="1"/>
        <end position="23"/>
    </location>
</feature>
<gene>
    <name evidence="6" type="ORF">DFH94DRAFT_357369</name>
</gene>
<dbReference type="Pfam" id="PF07690">
    <property type="entry name" value="MFS_1"/>
    <property type="match status" value="1"/>
</dbReference>
<dbReference type="PROSITE" id="PS50850">
    <property type="entry name" value="MFS"/>
    <property type="match status" value="1"/>
</dbReference>
<feature type="transmembrane region" description="Helical" evidence="4">
    <location>
        <begin position="410"/>
        <end position="433"/>
    </location>
</feature>
<dbReference type="InterPro" id="IPR020846">
    <property type="entry name" value="MFS_dom"/>
</dbReference>
<feature type="transmembrane region" description="Helical" evidence="4">
    <location>
        <begin position="122"/>
        <end position="141"/>
    </location>
</feature>
<dbReference type="PANTHER" id="PTHR11360">
    <property type="entry name" value="MONOCARBOXYLATE TRANSPORTER"/>
    <property type="match status" value="1"/>
</dbReference>
<feature type="transmembrane region" description="Helical" evidence="4">
    <location>
        <begin position="211"/>
        <end position="231"/>
    </location>
</feature>
<keyword evidence="4" id="KW-0812">Transmembrane</keyword>
<comment type="subcellular location">
    <subcellularLocation>
        <location evidence="1">Membrane</location>
        <topology evidence="1">Multi-pass membrane protein</topology>
    </subcellularLocation>
</comment>
<comment type="similarity">
    <text evidence="2">Belongs to the major facilitator superfamily. Monocarboxylate porter (TC 2.A.1.13) family.</text>
</comment>
<keyword evidence="4" id="KW-1133">Transmembrane helix</keyword>
<dbReference type="InterPro" id="IPR050327">
    <property type="entry name" value="Proton-linked_MCT"/>
</dbReference>
<reference evidence="6" key="2">
    <citation type="journal article" date="2020" name="Nat. Commun.">
        <title>Large-scale genome sequencing of mycorrhizal fungi provides insights into the early evolution of symbiotic traits.</title>
        <authorList>
            <person name="Miyauchi S."/>
            <person name="Kiss E."/>
            <person name="Kuo A."/>
            <person name="Drula E."/>
            <person name="Kohler A."/>
            <person name="Sanchez-Garcia M."/>
            <person name="Morin E."/>
            <person name="Andreopoulos B."/>
            <person name="Barry K.W."/>
            <person name="Bonito G."/>
            <person name="Buee M."/>
            <person name="Carver A."/>
            <person name="Chen C."/>
            <person name="Cichocki N."/>
            <person name="Clum A."/>
            <person name="Culley D."/>
            <person name="Crous P.W."/>
            <person name="Fauchery L."/>
            <person name="Girlanda M."/>
            <person name="Hayes R.D."/>
            <person name="Keri Z."/>
            <person name="LaButti K."/>
            <person name="Lipzen A."/>
            <person name="Lombard V."/>
            <person name="Magnuson J."/>
            <person name="Maillard F."/>
            <person name="Murat C."/>
            <person name="Nolan M."/>
            <person name="Ohm R.A."/>
            <person name="Pangilinan J."/>
            <person name="Pereira M.F."/>
            <person name="Perotto S."/>
            <person name="Peter M."/>
            <person name="Pfister S."/>
            <person name="Riley R."/>
            <person name="Sitrit Y."/>
            <person name="Stielow J.B."/>
            <person name="Szollosi G."/>
            <person name="Zifcakova L."/>
            <person name="Stursova M."/>
            <person name="Spatafora J.W."/>
            <person name="Tedersoo L."/>
            <person name="Vaario L.M."/>
            <person name="Yamada A."/>
            <person name="Yan M."/>
            <person name="Wang P."/>
            <person name="Xu J."/>
            <person name="Bruns T."/>
            <person name="Baldrian P."/>
            <person name="Vilgalys R."/>
            <person name="Dunand C."/>
            <person name="Henrissat B."/>
            <person name="Grigoriev I.V."/>
            <person name="Hibbett D."/>
            <person name="Nagy L.G."/>
            <person name="Martin F.M."/>
        </authorList>
    </citation>
    <scope>NUCLEOTIDE SEQUENCE</scope>
    <source>
        <strain evidence="6">Prilba</strain>
    </source>
</reference>
<feature type="domain" description="Major facilitator superfamily (MFS) profile" evidence="5">
    <location>
        <begin position="51"/>
        <end position="443"/>
    </location>
</feature>
<accession>A0A9P5MNL4</accession>
<feature type="transmembrane region" description="Helical" evidence="4">
    <location>
        <begin position="51"/>
        <end position="73"/>
    </location>
</feature>
<feature type="transmembrane region" description="Helical" evidence="4">
    <location>
        <begin position="93"/>
        <end position="115"/>
    </location>
</feature>
<evidence type="ECO:0000256" key="2">
    <source>
        <dbReference type="ARBA" id="ARBA00006727"/>
    </source>
</evidence>
<evidence type="ECO:0000256" key="3">
    <source>
        <dbReference type="SAM" id="MobiDB-lite"/>
    </source>
</evidence>
<feature type="transmembrane region" description="Helical" evidence="4">
    <location>
        <begin position="381"/>
        <end position="404"/>
    </location>
</feature>
<dbReference type="PANTHER" id="PTHR11360:SF234">
    <property type="entry name" value="MFS-TYPE TRANSPORTER DBAD-RELATED"/>
    <property type="match status" value="1"/>
</dbReference>